<organism evidence="5 6">
    <name type="scientific">Sporormia fimetaria CBS 119925</name>
    <dbReference type="NCBI Taxonomy" id="1340428"/>
    <lineage>
        <taxon>Eukaryota</taxon>
        <taxon>Fungi</taxon>
        <taxon>Dikarya</taxon>
        <taxon>Ascomycota</taxon>
        <taxon>Pezizomycotina</taxon>
        <taxon>Dothideomycetes</taxon>
        <taxon>Pleosporomycetidae</taxon>
        <taxon>Pleosporales</taxon>
        <taxon>Sporormiaceae</taxon>
        <taxon>Sporormia</taxon>
    </lineage>
</organism>
<evidence type="ECO:0008006" key="7">
    <source>
        <dbReference type="Google" id="ProtNLM"/>
    </source>
</evidence>
<dbReference type="OrthoDB" id="5358702at2759"/>
<name>A0A6A6UW52_9PLEO</name>
<evidence type="ECO:0000256" key="3">
    <source>
        <dbReference type="ARBA" id="ARBA00022679"/>
    </source>
</evidence>
<keyword evidence="3" id="KW-0808">Transferase</keyword>
<evidence type="ECO:0000256" key="2">
    <source>
        <dbReference type="ARBA" id="ARBA00022602"/>
    </source>
</evidence>
<keyword evidence="4" id="KW-0677">Repeat</keyword>
<evidence type="ECO:0000313" key="6">
    <source>
        <dbReference type="Proteomes" id="UP000799440"/>
    </source>
</evidence>
<dbReference type="PANTHER" id="PTHR11129:SF3">
    <property type="entry name" value="PROTEIN PRENYLTRANSFERASE ALPHA SUBUNIT REPEAT-CONTAINING PROTEIN 1"/>
    <property type="match status" value="1"/>
</dbReference>
<dbReference type="GO" id="GO:0008318">
    <property type="term" value="F:protein prenyltransferase activity"/>
    <property type="evidence" value="ECO:0007669"/>
    <property type="project" value="InterPro"/>
</dbReference>
<dbReference type="AlphaFoldDB" id="A0A6A6UW52"/>
<dbReference type="PANTHER" id="PTHR11129">
    <property type="entry name" value="PROTEIN FARNESYLTRANSFERASE ALPHA SUBUNIT/RAB GERANYLGERANYL TRANSFERASE ALPHA SUBUNIT"/>
    <property type="match status" value="1"/>
</dbReference>
<comment type="similarity">
    <text evidence="1">Belongs to the protein prenyltransferase subunit alpha family.</text>
</comment>
<dbReference type="Pfam" id="PF01239">
    <property type="entry name" value="PPTA"/>
    <property type="match status" value="1"/>
</dbReference>
<keyword evidence="6" id="KW-1185">Reference proteome</keyword>
<protein>
    <recommendedName>
        <fullName evidence="7">Protein prenylyltransferase</fullName>
    </recommendedName>
</protein>
<feature type="non-terminal residue" evidence="5">
    <location>
        <position position="275"/>
    </location>
</feature>
<reference evidence="5" key="1">
    <citation type="journal article" date="2020" name="Stud. Mycol.">
        <title>101 Dothideomycetes genomes: a test case for predicting lifestyles and emergence of pathogens.</title>
        <authorList>
            <person name="Haridas S."/>
            <person name="Albert R."/>
            <person name="Binder M."/>
            <person name="Bloem J."/>
            <person name="Labutti K."/>
            <person name="Salamov A."/>
            <person name="Andreopoulos B."/>
            <person name="Baker S."/>
            <person name="Barry K."/>
            <person name="Bills G."/>
            <person name="Bluhm B."/>
            <person name="Cannon C."/>
            <person name="Castanera R."/>
            <person name="Culley D."/>
            <person name="Daum C."/>
            <person name="Ezra D."/>
            <person name="Gonzalez J."/>
            <person name="Henrissat B."/>
            <person name="Kuo A."/>
            <person name="Liang C."/>
            <person name="Lipzen A."/>
            <person name="Lutzoni F."/>
            <person name="Magnuson J."/>
            <person name="Mondo S."/>
            <person name="Nolan M."/>
            <person name="Ohm R."/>
            <person name="Pangilinan J."/>
            <person name="Park H.-J."/>
            <person name="Ramirez L."/>
            <person name="Alfaro M."/>
            <person name="Sun H."/>
            <person name="Tritt A."/>
            <person name="Yoshinaga Y."/>
            <person name="Zwiers L.-H."/>
            <person name="Turgeon B."/>
            <person name="Goodwin S."/>
            <person name="Spatafora J."/>
            <person name="Crous P."/>
            <person name="Grigoriev I."/>
        </authorList>
    </citation>
    <scope>NUCLEOTIDE SEQUENCE</scope>
    <source>
        <strain evidence="5">CBS 119925</strain>
    </source>
</reference>
<keyword evidence="2" id="KW-0637">Prenyltransferase</keyword>
<accession>A0A6A6UW52</accession>
<dbReference type="SUPFAM" id="SSF48439">
    <property type="entry name" value="Protein prenylyltransferase"/>
    <property type="match status" value="1"/>
</dbReference>
<evidence type="ECO:0000256" key="4">
    <source>
        <dbReference type="ARBA" id="ARBA00022737"/>
    </source>
</evidence>
<evidence type="ECO:0000313" key="5">
    <source>
        <dbReference type="EMBL" id="KAF2742502.1"/>
    </source>
</evidence>
<dbReference type="GO" id="GO:0005737">
    <property type="term" value="C:cytoplasm"/>
    <property type="evidence" value="ECO:0007669"/>
    <property type="project" value="TreeGrafter"/>
</dbReference>
<dbReference type="Proteomes" id="UP000799440">
    <property type="component" value="Unassembled WGS sequence"/>
</dbReference>
<evidence type="ECO:0000256" key="1">
    <source>
        <dbReference type="ARBA" id="ARBA00006734"/>
    </source>
</evidence>
<dbReference type="Gene3D" id="1.25.40.120">
    <property type="entry name" value="Protein prenylyltransferase"/>
    <property type="match status" value="1"/>
</dbReference>
<gene>
    <name evidence="5" type="ORF">M011DRAFT_376676</name>
</gene>
<dbReference type="EMBL" id="MU006608">
    <property type="protein sequence ID" value="KAF2742502.1"/>
    <property type="molecule type" value="Genomic_DNA"/>
</dbReference>
<dbReference type="InterPro" id="IPR002088">
    <property type="entry name" value="Prenyl_trans_a"/>
</dbReference>
<proteinExistence type="inferred from homology"/>
<feature type="non-terminal residue" evidence="5">
    <location>
        <position position="1"/>
    </location>
</feature>
<sequence length="275" mass="31667">FFNRHEHEVVEIEILPPALEPLNTCVLEDGRNLGVSKKGLAAAFLLARRLFFINAEKDGPSPQTANDASKIILLFDPEHLTAANFRKKRILEYRGQSGFKDVVRREIVFLDSILTSPLHRQSKSPTLWYHRTWLLKFAVAELKEEEDVFKFVEEELRAVCKSGERHPKNYYAWQYGRNLIKTLYSSTFGEKSSSEGVQQLLYKCAVEVKTWCCKNASDISGWGFLLFLLRLLEFDSESQERKMEIVEGVVEFATKLEWEGGSLWVFLRTALADPI</sequence>